<keyword evidence="2" id="KW-1133">Transmembrane helix</keyword>
<feature type="compositionally biased region" description="Polar residues" evidence="1">
    <location>
        <begin position="11"/>
        <end position="21"/>
    </location>
</feature>
<comment type="caution">
    <text evidence="3">The sequence shown here is derived from an EMBL/GenBank/DDBJ whole genome shotgun (WGS) entry which is preliminary data.</text>
</comment>
<keyword evidence="2" id="KW-0812">Transmembrane</keyword>
<proteinExistence type="predicted"/>
<dbReference type="RefSeq" id="WP_249306639.1">
    <property type="nucleotide sequence ID" value="NZ_JACRSZ010000001.1"/>
</dbReference>
<protein>
    <recommendedName>
        <fullName evidence="5">Cell division protein FtsL</fullName>
    </recommendedName>
</protein>
<sequence>MAASERRIQSNRRINGSQRSRQFTNTYIDGNVIRHVQAVPQKRTDRRSMTQERRREEAQVQAKRNRERALRMNVPYVSFLTAVSIATVFVCVNFLQLQAQGISYRNQIASLESQLTELKLANDNAYEETLSSVDMEEVKRIAVNDLGMTYADEGQIITYSNQDGDYIRQYAEIPAE</sequence>
<keyword evidence="4" id="KW-1185">Reference proteome</keyword>
<evidence type="ECO:0000313" key="4">
    <source>
        <dbReference type="Proteomes" id="UP000657421"/>
    </source>
</evidence>
<reference evidence="3 4" key="1">
    <citation type="submission" date="2020-08" db="EMBL/GenBank/DDBJ databases">
        <title>Genome public.</title>
        <authorList>
            <person name="Liu C."/>
            <person name="Sun Q."/>
        </authorList>
    </citation>
    <scope>NUCLEOTIDE SEQUENCE [LARGE SCALE GENOMIC DNA]</scope>
    <source>
        <strain evidence="3 4">NSJ-46</strain>
    </source>
</reference>
<organism evidence="3 4">
    <name type="scientific">Jingyaoa shaoxingensis</name>
    <dbReference type="NCBI Taxonomy" id="2763671"/>
    <lineage>
        <taxon>Bacteria</taxon>
        <taxon>Bacillati</taxon>
        <taxon>Bacillota</taxon>
        <taxon>Clostridia</taxon>
        <taxon>Lachnospirales</taxon>
        <taxon>Lachnospiraceae</taxon>
        <taxon>Jingyaoa</taxon>
    </lineage>
</organism>
<evidence type="ECO:0000313" key="3">
    <source>
        <dbReference type="EMBL" id="MBC8571694.1"/>
    </source>
</evidence>
<dbReference type="EMBL" id="JACRSZ010000001">
    <property type="protein sequence ID" value="MBC8571694.1"/>
    <property type="molecule type" value="Genomic_DNA"/>
</dbReference>
<evidence type="ECO:0008006" key="5">
    <source>
        <dbReference type="Google" id="ProtNLM"/>
    </source>
</evidence>
<keyword evidence="2" id="KW-0472">Membrane</keyword>
<evidence type="ECO:0000256" key="1">
    <source>
        <dbReference type="SAM" id="MobiDB-lite"/>
    </source>
</evidence>
<feature type="region of interest" description="Disordered" evidence="1">
    <location>
        <begin position="1"/>
        <end position="21"/>
    </location>
</feature>
<feature type="transmembrane region" description="Helical" evidence="2">
    <location>
        <begin position="74"/>
        <end position="95"/>
    </location>
</feature>
<gene>
    <name evidence="3" type="ORF">H8716_01125</name>
</gene>
<accession>A0ABR7N5S3</accession>
<evidence type="ECO:0000256" key="2">
    <source>
        <dbReference type="SAM" id="Phobius"/>
    </source>
</evidence>
<dbReference type="Proteomes" id="UP000657421">
    <property type="component" value="Unassembled WGS sequence"/>
</dbReference>
<name>A0ABR7N5S3_9FIRM</name>